<dbReference type="InterPro" id="IPR008651">
    <property type="entry name" value="Uncharacterised_HicB"/>
</dbReference>
<evidence type="ECO:0000313" key="1">
    <source>
        <dbReference type="EMBL" id="RMC30977.1"/>
    </source>
</evidence>
<dbReference type="RefSeq" id="WP_122114323.1">
    <property type="nucleotide sequence ID" value="NZ_QOKZ01000014.1"/>
</dbReference>
<accession>A0A3M0MIC5</accession>
<dbReference type="OrthoDB" id="5297106at2"/>
<dbReference type="EMBL" id="QOKZ01000014">
    <property type="protein sequence ID" value="RMC30977.1"/>
    <property type="molecule type" value="Genomic_DNA"/>
</dbReference>
<comment type="caution">
    <text evidence="1">The sequence shown here is derived from an EMBL/GenBank/DDBJ whole genome shotgun (WGS) entry which is preliminary data.</text>
</comment>
<organism evidence="1 2">
    <name type="scientific">Paracoccus alkanivorans</name>
    <dbReference type="NCBI Taxonomy" id="2116655"/>
    <lineage>
        <taxon>Bacteria</taxon>
        <taxon>Pseudomonadati</taxon>
        <taxon>Pseudomonadota</taxon>
        <taxon>Alphaproteobacteria</taxon>
        <taxon>Rhodobacterales</taxon>
        <taxon>Paracoccaceae</taxon>
        <taxon>Paracoccus</taxon>
    </lineage>
</organism>
<dbReference type="InterPro" id="IPR035069">
    <property type="entry name" value="TTHA1013/TTHA0281-like"/>
</dbReference>
<dbReference type="AlphaFoldDB" id="A0A3M0MIC5"/>
<keyword evidence="2" id="KW-1185">Reference proteome</keyword>
<sequence length="116" mass="12492">MINVIEIDGEKAVITFDPDIQMLRGEFVGLNGGADFYAESVHDLIEEGQKSLAVYLEMCREKGIEPGRKFSGKFNVRLDPRDHAAAVIAAAAAGKSLNEWIVGAIREAAESGDQAA</sequence>
<dbReference type="SUPFAM" id="SSF143100">
    <property type="entry name" value="TTHA1013/TTHA0281-like"/>
    <property type="match status" value="1"/>
</dbReference>
<reference evidence="1 2" key="1">
    <citation type="submission" date="2018-07" db="EMBL/GenBank/DDBJ databases">
        <authorList>
            <person name="Zhang Y."/>
            <person name="Wang L."/>
            <person name="Ma S."/>
        </authorList>
    </citation>
    <scope>NUCLEOTIDE SEQUENCE [LARGE SCALE GENOMIC DNA]</scope>
    <source>
        <strain evidence="1 2">4-2</strain>
    </source>
</reference>
<protein>
    <submittedName>
        <fullName evidence="1">Type II toxin-antitoxin system HicB family antitoxin</fullName>
    </submittedName>
</protein>
<dbReference type="Pfam" id="PF05534">
    <property type="entry name" value="HicB"/>
    <property type="match status" value="1"/>
</dbReference>
<evidence type="ECO:0000313" key="2">
    <source>
        <dbReference type="Proteomes" id="UP000273516"/>
    </source>
</evidence>
<dbReference type="Proteomes" id="UP000273516">
    <property type="component" value="Unassembled WGS sequence"/>
</dbReference>
<gene>
    <name evidence="1" type="ORF">C9E81_21015</name>
</gene>
<dbReference type="GO" id="GO:0006355">
    <property type="term" value="P:regulation of DNA-templated transcription"/>
    <property type="evidence" value="ECO:0007669"/>
    <property type="project" value="InterPro"/>
</dbReference>
<proteinExistence type="predicted"/>
<name>A0A3M0MIC5_9RHOB</name>
<dbReference type="InterPro" id="IPR010985">
    <property type="entry name" value="Ribbon_hlx_hlx"/>
</dbReference>
<dbReference type="SUPFAM" id="SSF47598">
    <property type="entry name" value="Ribbon-helix-helix"/>
    <property type="match status" value="1"/>
</dbReference>